<dbReference type="AlphaFoldDB" id="A0AAF0IJS5"/>
<organism evidence="2 3">
    <name type="scientific">Emydomyces testavorans</name>
    <dbReference type="NCBI Taxonomy" id="2070801"/>
    <lineage>
        <taxon>Eukaryota</taxon>
        <taxon>Fungi</taxon>
        <taxon>Dikarya</taxon>
        <taxon>Ascomycota</taxon>
        <taxon>Pezizomycotina</taxon>
        <taxon>Eurotiomycetes</taxon>
        <taxon>Eurotiomycetidae</taxon>
        <taxon>Onygenales</taxon>
        <taxon>Nannizziopsiaceae</taxon>
        <taxon>Emydomyces</taxon>
    </lineage>
</organism>
<evidence type="ECO:0000256" key="1">
    <source>
        <dbReference type="SAM" id="MobiDB-lite"/>
    </source>
</evidence>
<name>A0AAF0IJS5_9EURO</name>
<dbReference type="Proteomes" id="UP001219355">
    <property type="component" value="Chromosome 3"/>
</dbReference>
<feature type="region of interest" description="Disordered" evidence="1">
    <location>
        <begin position="150"/>
        <end position="173"/>
    </location>
</feature>
<evidence type="ECO:0000313" key="2">
    <source>
        <dbReference type="EMBL" id="WEW59172.1"/>
    </source>
</evidence>
<protein>
    <submittedName>
        <fullName evidence="2">Uncharacterized protein</fullName>
    </submittedName>
</protein>
<accession>A0AAF0IJS5</accession>
<feature type="region of interest" description="Disordered" evidence="1">
    <location>
        <begin position="1"/>
        <end position="32"/>
    </location>
</feature>
<proteinExistence type="predicted"/>
<evidence type="ECO:0000313" key="3">
    <source>
        <dbReference type="Proteomes" id="UP001219355"/>
    </source>
</evidence>
<gene>
    <name evidence="2" type="ORF">PRK78_004641</name>
</gene>
<sequence length="173" mass="19971">MRRNATQSKRDHNRKAKWAHGSRPGFGQGWESYTSVRPVIPQAKSQHDRQYHTYIIKRKSLPSKNTRSYFRSVYDEGMKEASDLSDSLNDDVPDPSSPADMREVFYSFDASSGPRAGEHLFSAALNKAVERFEFKETEKLVREYEFIEERESADSEGYTADDDDYEMVDHATL</sequence>
<keyword evidence="3" id="KW-1185">Reference proteome</keyword>
<dbReference type="EMBL" id="CP120629">
    <property type="protein sequence ID" value="WEW59172.1"/>
    <property type="molecule type" value="Genomic_DNA"/>
</dbReference>
<feature type="compositionally biased region" description="Basic residues" evidence="1">
    <location>
        <begin position="11"/>
        <end position="20"/>
    </location>
</feature>
<feature type="region of interest" description="Disordered" evidence="1">
    <location>
        <begin position="81"/>
        <end position="100"/>
    </location>
</feature>
<reference evidence="2" key="1">
    <citation type="submission" date="2023-03" db="EMBL/GenBank/DDBJ databases">
        <title>Emydomyces testavorans Genome Sequence.</title>
        <authorList>
            <person name="Hoyer L."/>
        </authorList>
    </citation>
    <scope>NUCLEOTIDE SEQUENCE</scope>
    <source>
        <strain evidence="2">16-2883</strain>
    </source>
</reference>